<keyword evidence="2" id="KW-0808">Transferase</keyword>
<dbReference type="InterPro" id="IPR005801">
    <property type="entry name" value="ADC_synthase"/>
</dbReference>
<dbReference type="InterPro" id="IPR019999">
    <property type="entry name" value="Anth_synth_I-like"/>
</dbReference>
<comment type="caution">
    <text evidence="2">The sequence shown here is derived from an EMBL/GenBank/DDBJ whole genome shotgun (WGS) entry which is preliminary data.</text>
</comment>
<evidence type="ECO:0000259" key="1">
    <source>
        <dbReference type="Pfam" id="PF00425"/>
    </source>
</evidence>
<name>A0ABS4DT84_9HYPH</name>
<evidence type="ECO:0000313" key="3">
    <source>
        <dbReference type="Proteomes" id="UP000759443"/>
    </source>
</evidence>
<dbReference type="SUPFAM" id="SSF56322">
    <property type="entry name" value="ADC synthase"/>
    <property type="match status" value="1"/>
</dbReference>
<dbReference type="InterPro" id="IPR015890">
    <property type="entry name" value="Chorismate_C"/>
</dbReference>
<keyword evidence="3" id="KW-1185">Reference proteome</keyword>
<feature type="domain" description="Chorismate-utilising enzyme C-terminal" evidence="1">
    <location>
        <begin position="122"/>
        <end position="375"/>
    </location>
</feature>
<dbReference type="NCBIfam" id="TIGR00553">
    <property type="entry name" value="pabB"/>
    <property type="match status" value="1"/>
</dbReference>
<dbReference type="EMBL" id="JAGGJU010000001">
    <property type="protein sequence ID" value="MBP1848912.1"/>
    <property type="molecule type" value="Genomic_DNA"/>
</dbReference>
<dbReference type="RefSeq" id="WP_209941612.1">
    <property type="nucleotide sequence ID" value="NZ_JAGGJU010000001.1"/>
</dbReference>
<dbReference type="EC" id="2.6.1.85" evidence="2"/>
<dbReference type="Gene3D" id="3.60.120.10">
    <property type="entry name" value="Anthranilate synthase"/>
    <property type="match status" value="1"/>
</dbReference>
<accession>A0ABS4DT84</accession>
<evidence type="ECO:0000313" key="2">
    <source>
        <dbReference type="EMBL" id="MBP1848912.1"/>
    </source>
</evidence>
<reference evidence="2 3" key="1">
    <citation type="submission" date="2021-03" db="EMBL/GenBank/DDBJ databases">
        <title>Genomic Encyclopedia of Type Strains, Phase IV (KMG-IV): sequencing the most valuable type-strain genomes for metagenomic binning, comparative biology and taxonomic classification.</title>
        <authorList>
            <person name="Goeker M."/>
        </authorList>
    </citation>
    <scope>NUCLEOTIDE SEQUENCE [LARGE SCALE GENOMIC DNA]</scope>
    <source>
        <strain evidence="2 3">DSM 21600</strain>
    </source>
</reference>
<dbReference type="Pfam" id="PF00425">
    <property type="entry name" value="Chorismate_bind"/>
    <property type="match status" value="1"/>
</dbReference>
<dbReference type="PRINTS" id="PR00095">
    <property type="entry name" value="ANTSNTHASEI"/>
</dbReference>
<dbReference type="PANTHER" id="PTHR11236:SF50">
    <property type="entry name" value="AMINODEOXYCHORISMATE SYNTHASE COMPONENT 1"/>
    <property type="match status" value="1"/>
</dbReference>
<sequence>MSDKRPYILFRDDMRAENRLFAEPRACVIARTIDEVRPAFRQLEGWQREGYWLAGYVAYEAGFAFEPKLAPLAPENRETPLVCMGVFDPPEISASANLAGSDAVIDTGAVLSNPQAAWDIRTYRQRFEALHRHLRLGDCYQANLTMPVSARWQGDAASLFQSLTARQPVRYGALAELGGPAIVSRSPELFFRVDATGMIETHPMKGTAARGASPQEDREIIAAMLSDEKTLAENRMIVDLLRNDMSRIAEVGSVDVPKLFDIETYPTLHQMVSHVRAKLLPDAGLGDIFEALFPCGSITGAPKLSAMQILHRLETGPRDVYCGAIGWCDPVGPMQFSVAIRTITLFNDHRAVFNVGGGIVYDSKVEAEYRECLLKARFALANQQLSS</sequence>
<dbReference type="PANTHER" id="PTHR11236">
    <property type="entry name" value="AMINOBENZOATE/ANTHRANILATE SYNTHASE"/>
    <property type="match status" value="1"/>
</dbReference>
<proteinExistence type="predicted"/>
<protein>
    <submittedName>
        <fullName evidence="2">Para-aminobenzoate synthetase component 1</fullName>
        <ecNumber evidence="2">2.6.1.85</ecNumber>
    </submittedName>
</protein>
<dbReference type="GO" id="GO:0046820">
    <property type="term" value="F:4-amino-4-deoxychorismate synthase activity"/>
    <property type="evidence" value="ECO:0007669"/>
    <property type="project" value="UniProtKB-EC"/>
</dbReference>
<gene>
    <name evidence="2" type="ORF">J2Z17_000329</name>
</gene>
<keyword evidence="2" id="KW-0032">Aminotransferase</keyword>
<organism evidence="2 3">
    <name type="scientific">Rhizobium halophytocola</name>
    <dbReference type="NCBI Taxonomy" id="735519"/>
    <lineage>
        <taxon>Bacteria</taxon>
        <taxon>Pseudomonadati</taxon>
        <taxon>Pseudomonadota</taxon>
        <taxon>Alphaproteobacteria</taxon>
        <taxon>Hyphomicrobiales</taxon>
        <taxon>Rhizobiaceae</taxon>
        <taxon>Rhizobium/Agrobacterium group</taxon>
        <taxon>Rhizobium</taxon>
    </lineage>
</organism>
<dbReference type="NCBIfam" id="NF005698">
    <property type="entry name" value="PRK07508.1"/>
    <property type="match status" value="1"/>
</dbReference>
<dbReference type="InterPro" id="IPR005802">
    <property type="entry name" value="ADC_synth_comp_1"/>
</dbReference>
<dbReference type="Proteomes" id="UP000759443">
    <property type="component" value="Unassembled WGS sequence"/>
</dbReference>